<sequence>MGLSKTNRIIILLVIDTAFFLLELITGMDYLTPFEAASSFADLNFPTGYAVHSLALVADSFHMLNDVISLCVGLWAVKVANQETNSKMYTYGWQRAETLGALVNGVFLVALCMSIFLEAIQRLVEPQEVQNPKLVCIVGCLGLLSNMVGLALFHDHSHGGHGHGHDHGHSHDEHDDVEQGYSDQVSDEAVGDERGSVASIMPENQVGVVHSPVLPKNSLPHPATEPASPVSRKRLLADSTRGTRRFSTSTGRPLNNVEDIYAHPATMRQDIIAAGRGNFDDPSSDSDSRDDEGPTEQSGLLRHRDRASNYTDEHDAPFKVHNHDEDIHKSHNHAQPKPKGKGGHGHDLNMRGVFLHVMGDALGNIGVIVSALIIWLTDYEWRFYVDPGISLVITIIILASAIPLCKAASRILLQAVPPGMSIDHIKEDIEGLPGILGSHHLHVWQLSDTKIVASIHIQVDTEIKGEGSERYMNLARQVRRCLHAYGIHSSTIQPEFAPDADAEETQNQIQGSSSSAEPNPPSRAASLRSDPQACLLECDDHCARGGQCCPKKST</sequence>
<dbReference type="InterPro" id="IPR002524">
    <property type="entry name" value="Cation_efflux"/>
</dbReference>
<reference evidence="12" key="1">
    <citation type="submission" date="2022-12" db="EMBL/GenBank/DDBJ databases">
        <authorList>
            <person name="Petersen C."/>
        </authorList>
    </citation>
    <scope>NUCLEOTIDE SEQUENCE</scope>
    <source>
        <strain evidence="12">IBT 21472</strain>
    </source>
</reference>
<proteinExistence type="inferred from homology"/>
<evidence type="ECO:0000256" key="8">
    <source>
        <dbReference type="SAM" id="MobiDB-lite"/>
    </source>
</evidence>
<keyword evidence="13" id="KW-1185">Reference proteome</keyword>
<feature type="domain" description="Cation efflux protein transmembrane" evidence="10">
    <location>
        <begin position="47"/>
        <end position="158"/>
    </location>
</feature>
<evidence type="ECO:0000256" key="6">
    <source>
        <dbReference type="ARBA" id="ARBA00022989"/>
    </source>
</evidence>
<dbReference type="EMBL" id="JAPZBO010000005">
    <property type="protein sequence ID" value="KAJ5316339.1"/>
    <property type="molecule type" value="Genomic_DNA"/>
</dbReference>
<feature type="compositionally biased region" description="Acidic residues" evidence="8">
    <location>
        <begin position="282"/>
        <end position="294"/>
    </location>
</feature>
<evidence type="ECO:0000256" key="3">
    <source>
        <dbReference type="ARBA" id="ARBA00022448"/>
    </source>
</evidence>
<evidence type="ECO:0000313" key="13">
    <source>
        <dbReference type="Proteomes" id="UP001147746"/>
    </source>
</evidence>
<dbReference type="AlphaFoldDB" id="A0A9W9U5M0"/>
<dbReference type="NCBIfam" id="TIGR01297">
    <property type="entry name" value="CDF"/>
    <property type="match status" value="2"/>
</dbReference>
<dbReference type="PANTHER" id="PTHR45820">
    <property type="entry name" value="FI23527P1"/>
    <property type="match status" value="1"/>
</dbReference>
<comment type="caution">
    <text evidence="12">The sequence shown here is derived from an EMBL/GenBank/DDBJ whole genome shotgun (WGS) entry which is preliminary data.</text>
</comment>
<dbReference type="PANTHER" id="PTHR45820:SF4">
    <property type="entry name" value="ZINC TRANSPORTER 63C, ISOFORM F"/>
    <property type="match status" value="1"/>
</dbReference>
<feature type="region of interest" description="Disordered" evidence="8">
    <location>
        <begin position="159"/>
        <end position="194"/>
    </location>
</feature>
<feature type="transmembrane region" description="Helical" evidence="9">
    <location>
        <begin position="51"/>
        <end position="77"/>
    </location>
</feature>
<dbReference type="GO" id="GO:0006882">
    <property type="term" value="P:intracellular zinc ion homeostasis"/>
    <property type="evidence" value="ECO:0007669"/>
    <property type="project" value="TreeGrafter"/>
</dbReference>
<evidence type="ECO:0000256" key="9">
    <source>
        <dbReference type="SAM" id="Phobius"/>
    </source>
</evidence>
<dbReference type="Proteomes" id="UP001147746">
    <property type="component" value="Unassembled WGS sequence"/>
</dbReference>
<evidence type="ECO:0000256" key="1">
    <source>
        <dbReference type="ARBA" id="ARBA00004141"/>
    </source>
</evidence>
<comment type="similarity">
    <text evidence="2">Belongs to the cation diffusion facilitator (CDF) transporter (TC 2.A.4) family. SLC30A subfamily.</text>
</comment>
<dbReference type="GO" id="GO:0016020">
    <property type="term" value="C:membrane"/>
    <property type="evidence" value="ECO:0007669"/>
    <property type="project" value="UniProtKB-SubCell"/>
</dbReference>
<evidence type="ECO:0000256" key="2">
    <source>
        <dbReference type="ARBA" id="ARBA00008873"/>
    </source>
</evidence>
<evidence type="ECO:0000256" key="5">
    <source>
        <dbReference type="ARBA" id="ARBA00022833"/>
    </source>
</evidence>
<dbReference type="FunFam" id="1.20.1510.10:FF:000021">
    <property type="entry name" value="Solute carrier family 30 (Zinc transporter), member 1"/>
    <property type="match status" value="1"/>
</dbReference>
<dbReference type="InterPro" id="IPR036837">
    <property type="entry name" value="Cation_efflux_CTD_sf"/>
</dbReference>
<evidence type="ECO:0000259" key="10">
    <source>
        <dbReference type="Pfam" id="PF01545"/>
    </source>
</evidence>
<feature type="transmembrane region" description="Helical" evidence="9">
    <location>
        <begin position="9"/>
        <end position="31"/>
    </location>
</feature>
<evidence type="ECO:0000256" key="4">
    <source>
        <dbReference type="ARBA" id="ARBA00022692"/>
    </source>
</evidence>
<feature type="transmembrane region" description="Helical" evidence="9">
    <location>
        <begin position="98"/>
        <end position="120"/>
    </location>
</feature>
<feature type="compositionally biased region" description="Basic and acidic residues" evidence="8">
    <location>
        <begin position="159"/>
        <end position="174"/>
    </location>
</feature>
<name>A0A9W9U5M0_9EURO</name>
<dbReference type="Pfam" id="PF16916">
    <property type="entry name" value="ZT_dimer"/>
    <property type="match status" value="1"/>
</dbReference>
<feature type="transmembrane region" description="Helical" evidence="9">
    <location>
        <begin position="388"/>
        <end position="405"/>
    </location>
</feature>
<keyword evidence="4 9" id="KW-0812">Transmembrane</keyword>
<gene>
    <name evidence="12" type="ORF">N7476_006646</name>
</gene>
<feature type="transmembrane region" description="Helical" evidence="9">
    <location>
        <begin position="353"/>
        <end position="376"/>
    </location>
</feature>
<accession>A0A9W9U5M0</accession>
<keyword evidence="5" id="KW-0862">Zinc</keyword>
<feature type="region of interest" description="Disordered" evidence="8">
    <location>
        <begin position="211"/>
        <end position="257"/>
    </location>
</feature>
<reference evidence="12" key="2">
    <citation type="journal article" date="2023" name="IMA Fungus">
        <title>Comparative genomic study of the Penicillium genus elucidates a diverse pangenome and 15 lateral gene transfer events.</title>
        <authorList>
            <person name="Petersen C."/>
            <person name="Sorensen T."/>
            <person name="Nielsen M.R."/>
            <person name="Sondergaard T.E."/>
            <person name="Sorensen J.L."/>
            <person name="Fitzpatrick D.A."/>
            <person name="Frisvad J.C."/>
            <person name="Nielsen K.L."/>
        </authorList>
    </citation>
    <scope>NUCLEOTIDE SEQUENCE</scope>
    <source>
        <strain evidence="12">IBT 21472</strain>
    </source>
</reference>
<organism evidence="12 13">
    <name type="scientific">Penicillium atrosanguineum</name>
    <dbReference type="NCBI Taxonomy" id="1132637"/>
    <lineage>
        <taxon>Eukaryota</taxon>
        <taxon>Fungi</taxon>
        <taxon>Dikarya</taxon>
        <taxon>Ascomycota</taxon>
        <taxon>Pezizomycotina</taxon>
        <taxon>Eurotiomycetes</taxon>
        <taxon>Eurotiomycetidae</taxon>
        <taxon>Eurotiales</taxon>
        <taxon>Aspergillaceae</taxon>
        <taxon>Penicillium</taxon>
    </lineage>
</organism>
<dbReference type="InterPro" id="IPR027470">
    <property type="entry name" value="Cation_efflux_CTD"/>
</dbReference>
<evidence type="ECO:0000256" key="7">
    <source>
        <dbReference type="ARBA" id="ARBA00023136"/>
    </source>
</evidence>
<evidence type="ECO:0000313" key="12">
    <source>
        <dbReference type="EMBL" id="KAJ5316339.1"/>
    </source>
</evidence>
<dbReference type="Gene3D" id="1.20.1510.10">
    <property type="entry name" value="Cation efflux protein transmembrane domain"/>
    <property type="match status" value="2"/>
</dbReference>
<dbReference type="GO" id="GO:0005385">
    <property type="term" value="F:zinc ion transmembrane transporter activity"/>
    <property type="evidence" value="ECO:0007669"/>
    <property type="project" value="TreeGrafter"/>
</dbReference>
<comment type="subcellular location">
    <subcellularLocation>
        <location evidence="1">Membrane</location>
        <topology evidence="1">Multi-pass membrane protein</topology>
    </subcellularLocation>
</comment>
<feature type="region of interest" description="Disordered" evidence="8">
    <location>
        <begin position="499"/>
        <end position="528"/>
    </location>
</feature>
<protein>
    <submittedName>
        <fullName evidence="12">Zinc/cadmium resistance protein</fullName>
    </submittedName>
</protein>
<feature type="domain" description="Cation efflux protein cytoplasmic" evidence="11">
    <location>
        <begin position="417"/>
        <end position="495"/>
    </location>
</feature>
<dbReference type="Pfam" id="PF01545">
    <property type="entry name" value="Cation_efflux"/>
    <property type="match status" value="2"/>
</dbReference>
<feature type="transmembrane region" description="Helical" evidence="9">
    <location>
        <begin position="132"/>
        <end position="153"/>
    </location>
</feature>
<dbReference type="SUPFAM" id="SSF161111">
    <property type="entry name" value="Cation efflux protein transmembrane domain-like"/>
    <property type="match status" value="1"/>
</dbReference>
<feature type="region of interest" description="Disordered" evidence="8">
    <location>
        <begin position="275"/>
        <end position="307"/>
    </location>
</feature>
<feature type="compositionally biased region" description="Polar residues" evidence="8">
    <location>
        <begin position="505"/>
        <end position="517"/>
    </location>
</feature>
<dbReference type="InterPro" id="IPR027469">
    <property type="entry name" value="Cation_efflux_TMD_sf"/>
</dbReference>
<keyword evidence="3" id="KW-0813">Transport</keyword>
<dbReference type="InterPro" id="IPR058533">
    <property type="entry name" value="Cation_efflux_TM"/>
</dbReference>
<keyword evidence="6 9" id="KW-1133">Transmembrane helix</keyword>
<keyword evidence="7 9" id="KW-0472">Membrane</keyword>
<feature type="domain" description="Cation efflux protein transmembrane" evidence="10">
    <location>
        <begin position="333"/>
        <end position="413"/>
    </location>
</feature>
<dbReference type="SUPFAM" id="SSF160240">
    <property type="entry name" value="Cation efflux protein cytoplasmic domain-like"/>
    <property type="match status" value="1"/>
</dbReference>
<evidence type="ECO:0000259" key="11">
    <source>
        <dbReference type="Pfam" id="PF16916"/>
    </source>
</evidence>